<keyword evidence="4" id="KW-0677">Repeat</keyword>
<dbReference type="PANTHER" id="PTHR24161">
    <property type="entry name" value="ANK_REP_REGION DOMAIN-CONTAINING PROTEIN-RELATED"/>
    <property type="match status" value="1"/>
</dbReference>
<feature type="domain" description="Palmitoyltransferase DHHC" evidence="14">
    <location>
        <begin position="275"/>
        <end position="412"/>
    </location>
</feature>
<dbReference type="PANTHER" id="PTHR24161:SF85">
    <property type="entry name" value="PALMITOYLTRANSFERASE HIP14"/>
    <property type="match status" value="1"/>
</dbReference>
<dbReference type="Proteomes" id="UP000807716">
    <property type="component" value="Unassembled WGS sequence"/>
</dbReference>
<evidence type="ECO:0000256" key="6">
    <source>
        <dbReference type="ARBA" id="ARBA00023043"/>
    </source>
</evidence>
<dbReference type="PROSITE" id="PS50216">
    <property type="entry name" value="DHHC"/>
    <property type="match status" value="1"/>
</dbReference>
<proteinExistence type="inferred from homology"/>
<evidence type="ECO:0000256" key="7">
    <source>
        <dbReference type="ARBA" id="ARBA00023136"/>
    </source>
</evidence>
<dbReference type="InterPro" id="IPR001594">
    <property type="entry name" value="Palmitoyltrfase_DHHC"/>
</dbReference>
<keyword evidence="5 12" id="KW-1133">Transmembrane helix</keyword>
<comment type="domain">
    <text evidence="12">The DHHC domain is required for palmitoyltransferase activity.</text>
</comment>
<dbReference type="GO" id="GO:0019706">
    <property type="term" value="F:protein-cysteine S-palmitoyltransferase activity"/>
    <property type="evidence" value="ECO:0007669"/>
    <property type="project" value="UniProtKB-EC"/>
</dbReference>
<dbReference type="AlphaFoldDB" id="A0A9P6PQ02"/>
<feature type="transmembrane region" description="Helical" evidence="12">
    <location>
        <begin position="378"/>
        <end position="395"/>
    </location>
</feature>
<evidence type="ECO:0000256" key="11">
    <source>
        <dbReference type="PROSITE-ProRule" id="PRU00023"/>
    </source>
</evidence>
<dbReference type="SUPFAM" id="SSF48403">
    <property type="entry name" value="Ankyrin repeat"/>
    <property type="match status" value="1"/>
</dbReference>
<evidence type="ECO:0000256" key="13">
    <source>
        <dbReference type="SAM" id="MobiDB-lite"/>
    </source>
</evidence>
<dbReference type="Pfam" id="PF12796">
    <property type="entry name" value="Ank_2"/>
    <property type="match status" value="1"/>
</dbReference>
<evidence type="ECO:0000256" key="8">
    <source>
        <dbReference type="ARBA" id="ARBA00023139"/>
    </source>
</evidence>
<evidence type="ECO:0000256" key="5">
    <source>
        <dbReference type="ARBA" id="ARBA00022989"/>
    </source>
</evidence>
<keyword evidence="8" id="KW-0564">Palmitate</keyword>
<comment type="caution">
    <text evidence="15">The sequence shown here is derived from an EMBL/GenBank/DDBJ whole genome shotgun (WGS) entry which is preliminary data.</text>
</comment>
<keyword evidence="9" id="KW-0449">Lipoprotein</keyword>
<evidence type="ECO:0000313" key="15">
    <source>
        <dbReference type="EMBL" id="KAG0251582.1"/>
    </source>
</evidence>
<comment type="similarity">
    <text evidence="2">Belongs to the DHHC palmitoyltransferase family. AKR/ZDHHC17 subfamily.</text>
</comment>
<feature type="repeat" description="ANK" evidence="11">
    <location>
        <begin position="61"/>
        <end position="90"/>
    </location>
</feature>
<protein>
    <recommendedName>
        <fullName evidence="12">Palmitoyltransferase</fullName>
        <ecNumber evidence="12">2.3.1.225</ecNumber>
    </recommendedName>
</protein>
<dbReference type="InterPro" id="IPR002110">
    <property type="entry name" value="Ankyrin_rpt"/>
</dbReference>
<comment type="catalytic activity">
    <reaction evidence="10 12">
        <text>L-cysteinyl-[protein] + hexadecanoyl-CoA = S-hexadecanoyl-L-cysteinyl-[protein] + CoA</text>
        <dbReference type="Rhea" id="RHEA:36683"/>
        <dbReference type="Rhea" id="RHEA-COMP:10131"/>
        <dbReference type="Rhea" id="RHEA-COMP:11032"/>
        <dbReference type="ChEBI" id="CHEBI:29950"/>
        <dbReference type="ChEBI" id="CHEBI:57287"/>
        <dbReference type="ChEBI" id="CHEBI:57379"/>
        <dbReference type="ChEBI" id="CHEBI:74151"/>
        <dbReference type="EC" id="2.3.1.225"/>
    </reaction>
</comment>
<keyword evidence="7 12" id="KW-0472">Membrane</keyword>
<feature type="repeat" description="ANK" evidence="11">
    <location>
        <begin position="158"/>
        <end position="190"/>
    </location>
</feature>
<dbReference type="InterPro" id="IPR036770">
    <property type="entry name" value="Ankyrin_rpt-contain_sf"/>
</dbReference>
<accession>A0A9P6PQ02</accession>
<keyword evidence="16" id="KW-1185">Reference proteome</keyword>
<comment type="subcellular location">
    <subcellularLocation>
        <location evidence="1">Membrane</location>
        <topology evidence="1">Multi-pass membrane protein</topology>
    </subcellularLocation>
</comment>
<feature type="repeat" description="ANK" evidence="11">
    <location>
        <begin position="24"/>
        <end position="56"/>
    </location>
</feature>
<evidence type="ECO:0000313" key="16">
    <source>
        <dbReference type="Proteomes" id="UP000807716"/>
    </source>
</evidence>
<feature type="transmembrane region" description="Helical" evidence="12">
    <location>
        <begin position="321"/>
        <end position="341"/>
    </location>
</feature>
<evidence type="ECO:0000256" key="2">
    <source>
        <dbReference type="ARBA" id="ARBA00010104"/>
    </source>
</evidence>
<evidence type="ECO:0000256" key="9">
    <source>
        <dbReference type="ARBA" id="ARBA00023288"/>
    </source>
</evidence>
<evidence type="ECO:0000256" key="3">
    <source>
        <dbReference type="ARBA" id="ARBA00022692"/>
    </source>
</evidence>
<evidence type="ECO:0000256" key="4">
    <source>
        <dbReference type="ARBA" id="ARBA00022737"/>
    </source>
</evidence>
<gene>
    <name evidence="15" type="primary">AKR1</name>
    <name evidence="15" type="ORF">DFQ27_008662</name>
</gene>
<keyword evidence="12" id="KW-0012">Acyltransferase</keyword>
<reference evidence="15" key="1">
    <citation type="journal article" date="2020" name="Fungal Divers.">
        <title>Resolving the Mortierellaceae phylogeny through synthesis of multi-gene phylogenetics and phylogenomics.</title>
        <authorList>
            <person name="Vandepol N."/>
            <person name="Liber J."/>
            <person name="Desiro A."/>
            <person name="Na H."/>
            <person name="Kennedy M."/>
            <person name="Barry K."/>
            <person name="Grigoriev I.V."/>
            <person name="Miller A.N."/>
            <person name="O'Donnell K."/>
            <person name="Stajich J.E."/>
            <person name="Bonito G."/>
        </authorList>
    </citation>
    <scope>NUCLEOTIDE SEQUENCE</scope>
    <source>
        <strain evidence="15">BC1065</strain>
    </source>
</reference>
<dbReference type="EMBL" id="JAAAJB010000739">
    <property type="protein sequence ID" value="KAG0251582.1"/>
    <property type="molecule type" value="Genomic_DNA"/>
</dbReference>
<dbReference type="EC" id="2.3.1.225" evidence="12"/>
<sequence>MGKLSIVANLLAKDKSLAKSRDFQEVTPLHWAAINNQIAVAKCLLDHGAEVDAIGGELVATPLHWCTRNGHLNMAKLLIQNGADPARQDSQGFNALHLATHSSNVMLVLYIFMVGDMAVDTIDTLGHTSLMWAAYQGDNLTVELLLRHGARIDTRDNEGFTPLHWAVVKGNRDCLAKILAAGADVHVKDRNGKTPIDMIQELKGQSVWARALSDAELRPDGKSRRMAFEKVSVLIALYFFYGAVLTDPGWVKQNKDREEQKKVVVSLANRGLLDARHFCPTCVAQRPMRSKHCKLCGRCIARFDHHCPWIHNCIGSKNHRAFMTFLILFLITVPIYVYLSFEYLAVITPSSLPLESETCLLGGDLCRYFQMDAFSTTLALWTMFQGTWPVLLFVVQISQIATARTTNEAMNYQRYSYKAPGAHIRQRILRSITEIDAELAGMGHPLSGRGPLADESLRLLEQGIEDDDNTLVVEETSNGQVGSDNDAGSTATPAPSGGGGSSGMWGLLVGTARSHRLRRKHGHDGQGEDVVNPFDFGLIQNCTGFWTQNKSGPLRGVDWYTFYEAPEPGEVRRGSASAGDTAQGAGIGGER</sequence>
<keyword evidence="6 11" id="KW-0040">ANK repeat</keyword>
<dbReference type="SMART" id="SM00248">
    <property type="entry name" value="ANK"/>
    <property type="match status" value="5"/>
</dbReference>
<feature type="repeat" description="ANK" evidence="11">
    <location>
        <begin position="125"/>
        <end position="157"/>
    </location>
</feature>
<dbReference type="Gene3D" id="1.25.40.20">
    <property type="entry name" value="Ankyrin repeat-containing domain"/>
    <property type="match status" value="1"/>
</dbReference>
<feature type="region of interest" description="Disordered" evidence="13">
    <location>
        <begin position="478"/>
        <end position="503"/>
    </location>
</feature>
<keyword evidence="3 12" id="KW-0812">Transmembrane</keyword>
<dbReference type="GO" id="GO:0016020">
    <property type="term" value="C:membrane"/>
    <property type="evidence" value="ECO:0007669"/>
    <property type="project" value="UniProtKB-SubCell"/>
</dbReference>
<organism evidence="15 16">
    <name type="scientific">Actinomortierella ambigua</name>
    <dbReference type="NCBI Taxonomy" id="1343610"/>
    <lineage>
        <taxon>Eukaryota</taxon>
        <taxon>Fungi</taxon>
        <taxon>Fungi incertae sedis</taxon>
        <taxon>Mucoromycota</taxon>
        <taxon>Mortierellomycotina</taxon>
        <taxon>Mortierellomycetes</taxon>
        <taxon>Mortierellales</taxon>
        <taxon>Mortierellaceae</taxon>
        <taxon>Actinomortierella</taxon>
    </lineage>
</organism>
<feature type="transmembrane region" description="Helical" evidence="12">
    <location>
        <begin position="231"/>
        <end position="251"/>
    </location>
</feature>
<evidence type="ECO:0000259" key="14">
    <source>
        <dbReference type="Pfam" id="PF01529"/>
    </source>
</evidence>
<dbReference type="Pfam" id="PF13637">
    <property type="entry name" value="Ank_4"/>
    <property type="match status" value="1"/>
</dbReference>
<dbReference type="Pfam" id="PF01529">
    <property type="entry name" value="DHHC"/>
    <property type="match status" value="1"/>
</dbReference>
<dbReference type="PROSITE" id="PS50297">
    <property type="entry name" value="ANK_REP_REGION"/>
    <property type="match status" value="4"/>
</dbReference>
<evidence type="ECO:0000256" key="1">
    <source>
        <dbReference type="ARBA" id="ARBA00004141"/>
    </source>
</evidence>
<dbReference type="OrthoDB" id="6781668at2759"/>
<evidence type="ECO:0000256" key="10">
    <source>
        <dbReference type="ARBA" id="ARBA00048048"/>
    </source>
</evidence>
<name>A0A9P6PQ02_9FUNG</name>
<evidence type="ECO:0000256" key="12">
    <source>
        <dbReference type="RuleBase" id="RU079119"/>
    </source>
</evidence>
<dbReference type="PROSITE" id="PS50088">
    <property type="entry name" value="ANK_REPEAT"/>
    <property type="match status" value="4"/>
</dbReference>
<keyword evidence="12" id="KW-0808">Transferase</keyword>
<feature type="region of interest" description="Disordered" evidence="13">
    <location>
        <begin position="569"/>
        <end position="591"/>
    </location>
</feature>